<sequence length="286" mass="33294">MRYAMIQSLEAEFSINLMCRCLMVSRSGYFHWKKRPPSPRAQSQEAMSNEIKRVFDDEKARAGSPRIAKRLNEEGHRVSRHTVAKIMKSKGWRAKAARKYKARTNSNHGLPVAPNLLELNFEATMPDQKWVSDITYIWTDEGWLYLAVILELYSRKVIGWALSERMTAKLVCDALTMALWRRKLPKGVIVHSDRGSQYCSVTYQALLRRHQLICSMSKKGDCYDNAAMESWNHSFKVKAIHGERLLTRDEAKKHVFDYIEVYYNRKRLHSKLGYLCPEAFELKLVS</sequence>
<evidence type="ECO:0000256" key="2">
    <source>
        <dbReference type="ARBA" id="ARBA00037276"/>
    </source>
</evidence>
<proteinExistence type="inferred from homology"/>
<dbReference type="InterPro" id="IPR036397">
    <property type="entry name" value="RNaseH_sf"/>
</dbReference>
<dbReference type="GO" id="GO:0015074">
    <property type="term" value="P:DNA integration"/>
    <property type="evidence" value="ECO:0007669"/>
    <property type="project" value="InterPro"/>
</dbReference>
<keyword evidence="1" id="KW-0238">DNA-binding</keyword>
<comment type="similarity">
    <text evidence="3">Belongs to the transposase IS3/IS150/IS904 family.</text>
</comment>
<dbReference type="AlphaFoldDB" id="A0A177NQ24"/>
<name>A0A177NQ24_9GAMM</name>
<dbReference type="InterPro" id="IPR012337">
    <property type="entry name" value="RNaseH-like_sf"/>
</dbReference>
<dbReference type="Pfam" id="PF00665">
    <property type="entry name" value="rve"/>
    <property type="match status" value="1"/>
</dbReference>
<dbReference type="NCBIfam" id="NF033516">
    <property type="entry name" value="transpos_IS3"/>
    <property type="match status" value="1"/>
</dbReference>
<dbReference type="Pfam" id="PF13333">
    <property type="entry name" value="rve_2"/>
    <property type="match status" value="1"/>
</dbReference>
<evidence type="ECO:0000256" key="1">
    <source>
        <dbReference type="ARBA" id="ARBA00023125"/>
    </source>
</evidence>
<evidence type="ECO:0000313" key="5">
    <source>
        <dbReference type="EMBL" id="OAI19140.1"/>
    </source>
</evidence>
<dbReference type="SUPFAM" id="SSF53098">
    <property type="entry name" value="Ribonuclease H-like"/>
    <property type="match status" value="1"/>
</dbReference>
<dbReference type="GO" id="GO:0003677">
    <property type="term" value="F:DNA binding"/>
    <property type="evidence" value="ECO:0007669"/>
    <property type="project" value="UniProtKB-KW"/>
</dbReference>
<evidence type="ECO:0000313" key="6">
    <source>
        <dbReference type="Proteomes" id="UP000077857"/>
    </source>
</evidence>
<dbReference type="InterPro" id="IPR048020">
    <property type="entry name" value="Transpos_IS3"/>
</dbReference>
<dbReference type="PANTHER" id="PTHR46889:SF6">
    <property type="entry name" value="TRANSPOSASE INSF FOR INSERTION SEQUENCE IS3B"/>
    <property type="match status" value="1"/>
</dbReference>
<feature type="domain" description="Integrase catalytic" evidence="4">
    <location>
        <begin position="122"/>
        <end position="284"/>
    </location>
</feature>
<organism evidence="5 6">
    <name type="scientific">Methylomonas koyamae</name>
    <dbReference type="NCBI Taxonomy" id="702114"/>
    <lineage>
        <taxon>Bacteria</taxon>
        <taxon>Pseudomonadati</taxon>
        <taxon>Pseudomonadota</taxon>
        <taxon>Gammaproteobacteria</taxon>
        <taxon>Methylococcales</taxon>
        <taxon>Methylococcaceae</taxon>
        <taxon>Methylomonas</taxon>
    </lineage>
</organism>
<reference evidence="5 6" key="1">
    <citation type="submission" date="2016-03" db="EMBL/GenBank/DDBJ databases">
        <authorList>
            <person name="Ploux O."/>
        </authorList>
    </citation>
    <scope>NUCLEOTIDE SEQUENCE [LARGE SCALE GENOMIC DNA]</scope>
    <source>
        <strain evidence="5 6">R-45378</strain>
    </source>
</reference>
<dbReference type="PANTHER" id="PTHR46889">
    <property type="entry name" value="TRANSPOSASE INSF FOR INSERTION SEQUENCE IS3B-RELATED"/>
    <property type="match status" value="1"/>
</dbReference>
<dbReference type="Gene3D" id="3.30.420.10">
    <property type="entry name" value="Ribonuclease H-like superfamily/Ribonuclease H"/>
    <property type="match status" value="1"/>
</dbReference>
<comment type="caution">
    <text evidence="5">The sequence shown here is derived from an EMBL/GenBank/DDBJ whole genome shotgun (WGS) entry which is preliminary data.</text>
</comment>
<gene>
    <name evidence="5" type="ORF">A1507_00305</name>
</gene>
<evidence type="ECO:0000256" key="3">
    <source>
        <dbReference type="ARBA" id="ARBA00043964"/>
    </source>
</evidence>
<dbReference type="PROSITE" id="PS50994">
    <property type="entry name" value="INTEGRASE"/>
    <property type="match status" value="1"/>
</dbReference>
<dbReference type="Pfam" id="PF13276">
    <property type="entry name" value="HTH_21"/>
    <property type="match status" value="1"/>
</dbReference>
<dbReference type="InterPro" id="IPR001584">
    <property type="entry name" value="Integrase_cat-core"/>
</dbReference>
<protein>
    <submittedName>
        <fullName evidence="5">Transposase</fullName>
    </submittedName>
</protein>
<dbReference type="EMBL" id="LUUJ01000052">
    <property type="protein sequence ID" value="OAI19140.1"/>
    <property type="molecule type" value="Genomic_DNA"/>
</dbReference>
<comment type="function">
    <text evidence="2">Involved in the transposition of the insertion sequence IS3.</text>
</comment>
<dbReference type="InterPro" id="IPR025948">
    <property type="entry name" value="HTH-like_dom"/>
</dbReference>
<dbReference type="Proteomes" id="UP000077857">
    <property type="component" value="Unassembled WGS sequence"/>
</dbReference>
<dbReference type="InterPro" id="IPR050900">
    <property type="entry name" value="Transposase_IS3/IS150/IS904"/>
</dbReference>
<evidence type="ECO:0000259" key="4">
    <source>
        <dbReference type="PROSITE" id="PS50994"/>
    </source>
</evidence>
<accession>A0A177NQ24</accession>